<protein>
    <submittedName>
        <fullName evidence="1">Uncharacterized protein</fullName>
    </submittedName>
</protein>
<dbReference type="EMBL" id="UOGA01000230">
    <property type="protein sequence ID" value="VAX22785.1"/>
    <property type="molecule type" value="Genomic_DNA"/>
</dbReference>
<organism evidence="1">
    <name type="scientific">hydrothermal vent metagenome</name>
    <dbReference type="NCBI Taxonomy" id="652676"/>
    <lineage>
        <taxon>unclassified sequences</taxon>
        <taxon>metagenomes</taxon>
        <taxon>ecological metagenomes</taxon>
    </lineage>
</organism>
<reference evidence="1" key="1">
    <citation type="submission" date="2018-06" db="EMBL/GenBank/DDBJ databases">
        <authorList>
            <person name="Zhirakovskaya E."/>
        </authorList>
    </citation>
    <scope>NUCLEOTIDE SEQUENCE</scope>
</reference>
<gene>
    <name evidence="1" type="ORF">MNBD_NITROSPINAE04-77</name>
</gene>
<sequence>MVAQRIISRQTDIDYEIILLRAEEAARKAGIDLRYENLADDEINIGSGLCRIHSQPSLIIDKRLDPKRKLFIIAKELSKIDTDSIYLPPLIRELIETMRK</sequence>
<evidence type="ECO:0000313" key="1">
    <source>
        <dbReference type="EMBL" id="VAX22785.1"/>
    </source>
</evidence>
<dbReference type="AlphaFoldDB" id="A0A3B1CUJ2"/>
<accession>A0A3B1CUJ2</accession>
<name>A0A3B1CUJ2_9ZZZZ</name>
<proteinExistence type="predicted"/>